<sequence length="288" mass="30849">MRLRTMLTSAIIAGLVTAGAVAGPASAGTGSASDPALPASVTVKVKNINNKKGKSTVKKFLTVDVVVPGTFTDTFSDGSPAGTKDVWWSVEVRSTGKGSCGGSYGDVLMRKSEVDGRTGGSWTIDLPIENTRKGFTNYYLKSGTCKLTAKLDVYRSTINPAGSIDKEITATTSFKILNATNVAKPAASRTTVKKNAKVALSGKATYLRADQKVYYKTKAMKKGTKLVLQQKVKGSSKWKNVKKVKVGTSGRWKTTVKVKKTTSYRVVFKETSTLRGDVSSVRTVKVKR</sequence>
<dbReference type="STRING" id="285351.SAMN04488035_0733"/>
<evidence type="ECO:0000313" key="2">
    <source>
        <dbReference type="EMBL" id="SFE84040.1"/>
    </source>
</evidence>
<gene>
    <name evidence="2" type="ORF">SAMN04488035_0733</name>
</gene>
<accession>A0A1I2DVR6</accession>
<keyword evidence="1" id="KW-0732">Signal</keyword>
<evidence type="ECO:0000313" key="3">
    <source>
        <dbReference type="Proteomes" id="UP000198520"/>
    </source>
</evidence>
<protein>
    <submittedName>
        <fullName evidence="2">Uncharacterized protein</fullName>
    </submittedName>
</protein>
<dbReference type="RefSeq" id="WP_143073120.1">
    <property type="nucleotide sequence ID" value="NZ_BNAN01000001.1"/>
</dbReference>
<dbReference type="Proteomes" id="UP000198520">
    <property type="component" value="Unassembled WGS sequence"/>
</dbReference>
<feature type="chain" id="PRO_5011537996" evidence="1">
    <location>
        <begin position="28"/>
        <end position="288"/>
    </location>
</feature>
<keyword evidence="3" id="KW-1185">Reference proteome</keyword>
<organism evidence="2 3">
    <name type="scientific">Flavimobilis marinus</name>
    <dbReference type="NCBI Taxonomy" id="285351"/>
    <lineage>
        <taxon>Bacteria</taxon>
        <taxon>Bacillati</taxon>
        <taxon>Actinomycetota</taxon>
        <taxon>Actinomycetes</taxon>
        <taxon>Micrococcales</taxon>
        <taxon>Jonesiaceae</taxon>
        <taxon>Flavimobilis</taxon>
    </lineage>
</organism>
<dbReference type="OrthoDB" id="3447380at2"/>
<feature type="signal peptide" evidence="1">
    <location>
        <begin position="1"/>
        <end position="27"/>
    </location>
</feature>
<reference evidence="3" key="1">
    <citation type="submission" date="2016-10" db="EMBL/GenBank/DDBJ databases">
        <authorList>
            <person name="Varghese N."/>
            <person name="Submissions S."/>
        </authorList>
    </citation>
    <scope>NUCLEOTIDE SEQUENCE [LARGE SCALE GENOMIC DNA]</scope>
    <source>
        <strain evidence="3">DSM 19083</strain>
    </source>
</reference>
<name>A0A1I2DVR6_9MICO</name>
<dbReference type="AlphaFoldDB" id="A0A1I2DVR6"/>
<evidence type="ECO:0000256" key="1">
    <source>
        <dbReference type="SAM" id="SignalP"/>
    </source>
</evidence>
<dbReference type="EMBL" id="FONZ01000001">
    <property type="protein sequence ID" value="SFE84040.1"/>
    <property type="molecule type" value="Genomic_DNA"/>
</dbReference>
<proteinExistence type="predicted"/>